<dbReference type="OrthoDB" id="9795306at2"/>
<gene>
    <name evidence="3" type="ORF">D3H65_05860</name>
</gene>
<organism evidence="3 4">
    <name type="scientific">Paraflavitalea soli</name>
    <dbReference type="NCBI Taxonomy" id="2315862"/>
    <lineage>
        <taxon>Bacteria</taxon>
        <taxon>Pseudomonadati</taxon>
        <taxon>Bacteroidota</taxon>
        <taxon>Chitinophagia</taxon>
        <taxon>Chitinophagales</taxon>
        <taxon>Chitinophagaceae</taxon>
        <taxon>Paraflavitalea</taxon>
    </lineage>
</organism>
<dbReference type="SUPFAM" id="SSF55961">
    <property type="entry name" value="Bet v1-like"/>
    <property type="match status" value="1"/>
</dbReference>
<dbReference type="Pfam" id="PF08327">
    <property type="entry name" value="AHSA1"/>
    <property type="match status" value="1"/>
</dbReference>
<dbReference type="Proteomes" id="UP000263900">
    <property type="component" value="Chromosome"/>
</dbReference>
<comment type="similarity">
    <text evidence="1">Belongs to the AHA1 family.</text>
</comment>
<evidence type="ECO:0000256" key="1">
    <source>
        <dbReference type="ARBA" id="ARBA00006817"/>
    </source>
</evidence>
<name>A0A3B7MSN5_9BACT</name>
<dbReference type="InterPro" id="IPR023393">
    <property type="entry name" value="START-like_dom_sf"/>
</dbReference>
<feature type="domain" description="Activator of Hsp90 ATPase homologue 1/2-like C-terminal" evidence="2">
    <location>
        <begin position="25"/>
        <end position="162"/>
    </location>
</feature>
<dbReference type="AlphaFoldDB" id="A0A3B7MSN5"/>
<accession>A0A3B7MSN5</accession>
<evidence type="ECO:0000259" key="2">
    <source>
        <dbReference type="Pfam" id="PF08327"/>
    </source>
</evidence>
<dbReference type="InterPro" id="IPR013538">
    <property type="entry name" value="ASHA1/2-like_C"/>
</dbReference>
<evidence type="ECO:0000313" key="4">
    <source>
        <dbReference type="Proteomes" id="UP000263900"/>
    </source>
</evidence>
<proteinExistence type="inferred from homology"/>
<dbReference type="EMBL" id="CP032157">
    <property type="protein sequence ID" value="AXY73531.1"/>
    <property type="molecule type" value="Genomic_DNA"/>
</dbReference>
<sequence length="164" mass="18671">MIANKEPKVTKDLANKKITFVREFDAPLEQVWHAWTEASLLDLWWAPRPWKAITKTMDFSEGGHWLYNMMGPDGTGQFCRVDFKKIVPYKSFATVDSFCSEDGKVNESFPQTDWNIEFIATSEGTTVKIDLTFASEADLQKILEMGFEQGFAMGLSNLDELLAE</sequence>
<protein>
    <submittedName>
        <fullName evidence="3">SRPBCC domain-containing protein</fullName>
    </submittedName>
</protein>
<dbReference type="CDD" id="cd07814">
    <property type="entry name" value="SRPBCC_CalC_Aha1-like"/>
    <property type="match status" value="1"/>
</dbReference>
<keyword evidence="4" id="KW-1185">Reference proteome</keyword>
<evidence type="ECO:0000313" key="3">
    <source>
        <dbReference type="EMBL" id="AXY73531.1"/>
    </source>
</evidence>
<dbReference type="KEGG" id="pseg:D3H65_05860"/>
<dbReference type="Gene3D" id="3.30.530.20">
    <property type="match status" value="1"/>
</dbReference>
<dbReference type="RefSeq" id="WP_119049369.1">
    <property type="nucleotide sequence ID" value="NZ_CP032157.1"/>
</dbReference>
<reference evidence="3 4" key="1">
    <citation type="submission" date="2018-09" db="EMBL/GenBank/DDBJ databases">
        <title>Genome sequencing of strain 6GH32-13.</title>
        <authorList>
            <person name="Weon H.-Y."/>
            <person name="Heo J."/>
            <person name="Kwon S.-W."/>
        </authorList>
    </citation>
    <scope>NUCLEOTIDE SEQUENCE [LARGE SCALE GENOMIC DNA]</scope>
    <source>
        <strain evidence="3 4">5GH32-13</strain>
    </source>
</reference>